<feature type="binding site" evidence="2">
    <location>
        <position position="168"/>
    </location>
    <ligand>
        <name>Mn(2+)</name>
        <dbReference type="ChEBI" id="CHEBI:29035"/>
        <label>2</label>
    </ligand>
</feature>
<feature type="binding site" evidence="2">
    <location>
        <position position="373"/>
    </location>
    <ligand>
        <name>Mn(2+)</name>
        <dbReference type="ChEBI" id="CHEBI:29035"/>
        <label>2</label>
    </ligand>
</feature>
<keyword evidence="2" id="KW-0479">Metal-binding</keyword>
<feature type="binding site" evidence="2">
    <location>
        <position position="109"/>
    </location>
    <ligand>
        <name>Mn(2+)</name>
        <dbReference type="ChEBI" id="CHEBI:29035"/>
        <label>2</label>
    </ligand>
</feature>
<dbReference type="SUPFAM" id="SSF53187">
    <property type="entry name" value="Zn-dependent exopeptidases"/>
    <property type="match status" value="1"/>
</dbReference>
<dbReference type="Pfam" id="PF07687">
    <property type="entry name" value="M20_dimer"/>
    <property type="match status" value="1"/>
</dbReference>
<dbReference type="EMBL" id="STFG01000010">
    <property type="protein sequence ID" value="THU00664.1"/>
    <property type="molecule type" value="Genomic_DNA"/>
</dbReference>
<dbReference type="OrthoDB" id="8875216at2"/>
<keyword evidence="2" id="KW-0464">Manganese</keyword>
<evidence type="ECO:0000256" key="1">
    <source>
        <dbReference type="ARBA" id="ARBA00022801"/>
    </source>
</evidence>
<reference evidence="4 5" key="1">
    <citation type="journal article" date="2015" name="Antonie Van Leeuwenhoek">
        <title>Lampropedia puyangensis sp. nov., isolated from symptomatic bark of Populus ? euramericana canker and emended description of Lampropedia hyalina (Ehrenberg 1832) Lee et al. 2004.</title>
        <authorList>
            <person name="Li Y."/>
            <person name="Wang T."/>
            <person name="Piao C.G."/>
            <person name="Wang L.F."/>
            <person name="Tian G.Z."/>
            <person name="Zhu T.H."/>
            <person name="Guo M.W."/>
        </authorList>
    </citation>
    <scope>NUCLEOTIDE SEQUENCE [LARGE SCALE GENOMIC DNA]</scope>
    <source>
        <strain evidence="4 5">2-bin</strain>
    </source>
</reference>
<dbReference type="SUPFAM" id="SSF55031">
    <property type="entry name" value="Bacterial exopeptidase dimerisation domain"/>
    <property type="match status" value="1"/>
</dbReference>
<dbReference type="CDD" id="cd05666">
    <property type="entry name" value="M20_Acy1-like"/>
    <property type="match status" value="1"/>
</dbReference>
<feature type="binding site" evidence="2">
    <location>
        <position position="107"/>
    </location>
    <ligand>
        <name>Mn(2+)</name>
        <dbReference type="ChEBI" id="CHEBI:29035"/>
        <label>2</label>
    </ligand>
</feature>
<dbReference type="Gene3D" id="3.40.630.10">
    <property type="entry name" value="Zn peptidases"/>
    <property type="match status" value="1"/>
</dbReference>
<dbReference type="PIRSF" id="PIRSF005962">
    <property type="entry name" value="Pept_M20D_amidohydro"/>
    <property type="match status" value="1"/>
</dbReference>
<dbReference type="PANTHER" id="PTHR11014">
    <property type="entry name" value="PEPTIDASE M20 FAMILY MEMBER"/>
    <property type="match status" value="1"/>
</dbReference>
<dbReference type="PANTHER" id="PTHR11014:SF63">
    <property type="entry name" value="METALLOPEPTIDASE, PUTATIVE (AFU_ORTHOLOGUE AFUA_6G09600)-RELATED"/>
    <property type="match status" value="1"/>
</dbReference>
<dbReference type="FunFam" id="3.30.70.360:FF:000001">
    <property type="entry name" value="N-acetyldiaminopimelate deacetylase"/>
    <property type="match status" value="1"/>
</dbReference>
<dbReference type="GO" id="GO:0050118">
    <property type="term" value="F:N-acetyldiaminopimelate deacetylase activity"/>
    <property type="evidence" value="ECO:0007669"/>
    <property type="project" value="UniProtKB-ARBA"/>
</dbReference>
<feature type="domain" description="Peptidase M20 dimerisation" evidence="3">
    <location>
        <begin position="191"/>
        <end position="282"/>
    </location>
</feature>
<protein>
    <submittedName>
        <fullName evidence="4">Amidohydrolase</fullName>
    </submittedName>
</protein>
<organism evidence="4 5">
    <name type="scientific">Lampropedia puyangensis</name>
    <dbReference type="NCBI Taxonomy" id="1330072"/>
    <lineage>
        <taxon>Bacteria</taxon>
        <taxon>Pseudomonadati</taxon>
        <taxon>Pseudomonadota</taxon>
        <taxon>Betaproteobacteria</taxon>
        <taxon>Burkholderiales</taxon>
        <taxon>Comamonadaceae</taxon>
        <taxon>Lampropedia</taxon>
    </lineage>
</organism>
<comment type="cofactor">
    <cofactor evidence="2">
        <name>Mn(2+)</name>
        <dbReference type="ChEBI" id="CHEBI:29035"/>
    </cofactor>
    <text evidence="2">The Mn(2+) ion enhances activity.</text>
</comment>
<gene>
    <name evidence="4" type="ORF">E9531_10360</name>
</gene>
<dbReference type="Pfam" id="PF01546">
    <property type="entry name" value="Peptidase_M20"/>
    <property type="match status" value="1"/>
</dbReference>
<evidence type="ECO:0000313" key="4">
    <source>
        <dbReference type="EMBL" id="THU00664.1"/>
    </source>
</evidence>
<accession>A0A4S8F3H0</accession>
<dbReference type="GO" id="GO:0046872">
    <property type="term" value="F:metal ion binding"/>
    <property type="evidence" value="ECO:0007669"/>
    <property type="project" value="UniProtKB-KW"/>
</dbReference>
<evidence type="ECO:0000259" key="3">
    <source>
        <dbReference type="Pfam" id="PF07687"/>
    </source>
</evidence>
<dbReference type="InterPro" id="IPR017439">
    <property type="entry name" value="Amidohydrolase"/>
</dbReference>
<keyword evidence="5" id="KW-1185">Reference proteome</keyword>
<dbReference type="NCBIfam" id="TIGR01891">
    <property type="entry name" value="amidohydrolases"/>
    <property type="match status" value="1"/>
</dbReference>
<dbReference type="RefSeq" id="WP_136573682.1">
    <property type="nucleotide sequence ID" value="NZ_STFG01000010.1"/>
</dbReference>
<dbReference type="Proteomes" id="UP000308917">
    <property type="component" value="Unassembled WGS sequence"/>
</dbReference>
<evidence type="ECO:0000256" key="2">
    <source>
        <dbReference type="PIRSR" id="PIRSR005962-1"/>
    </source>
</evidence>
<comment type="caution">
    <text evidence="4">The sequence shown here is derived from an EMBL/GenBank/DDBJ whole genome shotgun (WGS) entry which is preliminary data.</text>
</comment>
<dbReference type="InterPro" id="IPR036264">
    <property type="entry name" value="Bact_exopeptidase_dim_dom"/>
</dbReference>
<feature type="binding site" evidence="2">
    <location>
        <position position="142"/>
    </location>
    <ligand>
        <name>Mn(2+)</name>
        <dbReference type="ChEBI" id="CHEBI:29035"/>
        <label>2</label>
    </ligand>
</feature>
<dbReference type="GO" id="GO:0019877">
    <property type="term" value="P:diaminopimelate biosynthetic process"/>
    <property type="evidence" value="ECO:0007669"/>
    <property type="project" value="UniProtKB-ARBA"/>
</dbReference>
<proteinExistence type="predicted"/>
<dbReference type="AlphaFoldDB" id="A0A4S8F3H0"/>
<sequence length="403" mass="42941">MKPIDAIVARHAELTAIRRDIHAHPELAFEEHRTADLVAGKLQEWGIEVHRGLAGTGVVGVIRGQHTADAKAAARMVGLRADMDALPMQEHNTFAHASTVPGRMHACGHDGHTTMLLGAAQQLAQSRDFAGVVVLIFQPAEEFGGGAQVMLEQGLLEQFPVEAVFGMHNMPGIAEGTFALSPGPVLASNSEFKIRIQGKGGHAAMPHLAVDPIWVSSQIIPALQAVISRSKSPLEAAVISVTTIHAGDTFNVIPGECMMTGTVRAYTKDTLDLVERRMGEIVTGIGAANGATCTLEFNRIYPSTINHAHETAFARGVLQGMLGEGQLIAQAPIMAAEDFAFMLEKIPGCYAFIGNGDGAHREPGHGQGPCLVHNSSYDFNDALLPLGASYLVHLARQWLAKSE</sequence>
<name>A0A4S8F3H0_9BURK</name>
<dbReference type="InterPro" id="IPR002933">
    <property type="entry name" value="Peptidase_M20"/>
</dbReference>
<evidence type="ECO:0000313" key="5">
    <source>
        <dbReference type="Proteomes" id="UP000308917"/>
    </source>
</evidence>
<dbReference type="InterPro" id="IPR011650">
    <property type="entry name" value="Peptidase_M20_dimer"/>
</dbReference>
<keyword evidence="1 4" id="KW-0378">Hydrolase</keyword>
<dbReference type="Gene3D" id="3.30.70.360">
    <property type="match status" value="1"/>
</dbReference>